<name>A0A026WUD6_OOCBI</name>
<reference evidence="2 3" key="1">
    <citation type="journal article" date="2014" name="Curr. Biol.">
        <title>The genome of the clonal raider ant Cerapachys biroi.</title>
        <authorList>
            <person name="Oxley P.R."/>
            <person name="Ji L."/>
            <person name="Fetter-Pruneda I."/>
            <person name="McKenzie S.K."/>
            <person name="Li C."/>
            <person name="Hu H."/>
            <person name="Zhang G."/>
            <person name="Kronauer D.J."/>
        </authorList>
    </citation>
    <scope>NUCLEOTIDE SEQUENCE [LARGE SCALE GENOMIC DNA]</scope>
</reference>
<evidence type="ECO:0000313" key="3">
    <source>
        <dbReference type="Proteomes" id="UP000053097"/>
    </source>
</evidence>
<accession>A0A026WUD6</accession>
<protein>
    <submittedName>
        <fullName evidence="2">Uncharacterized protein</fullName>
    </submittedName>
</protein>
<evidence type="ECO:0000256" key="1">
    <source>
        <dbReference type="SAM" id="MobiDB-lite"/>
    </source>
</evidence>
<dbReference type="EMBL" id="KK107109">
    <property type="protein sequence ID" value="EZA59281.1"/>
    <property type="molecule type" value="Genomic_DNA"/>
</dbReference>
<gene>
    <name evidence="2" type="ORF">X777_15924</name>
</gene>
<feature type="compositionally biased region" description="Low complexity" evidence="1">
    <location>
        <begin position="40"/>
        <end position="50"/>
    </location>
</feature>
<feature type="non-terminal residue" evidence="2">
    <location>
        <position position="1"/>
    </location>
</feature>
<evidence type="ECO:0000313" key="2">
    <source>
        <dbReference type="EMBL" id="EZA59281.1"/>
    </source>
</evidence>
<feature type="compositionally biased region" description="Basic and acidic residues" evidence="1">
    <location>
        <begin position="21"/>
        <end position="36"/>
    </location>
</feature>
<dbReference type="AlphaFoldDB" id="A0A026WUD6"/>
<feature type="region of interest" description="Disordered" evidence="1">
    <location>
        <begin position="21"/>
        <end position="79"/>
    </location>
</feature>
<keyword evidence="3" id="KW-1185">Reference proteome</keyword>
<proteinExistence type="predicted"/>
<feature type="compositionally biased region" description="Basic and acidic residues" evidence="1">
    <location>
        <begin position="56"/>
        <end position="79"/>
    </location>
</feature>
<sequence>GLIHAPYPLPVSFCSLLVRGAQEKPEKRARRADETGAKPASASARGCRACRSQKKEKKEGTPPRKRDRRIKGLREPSAE</sequence>
<dbReference type="Proteomes" id="UP000053097">
    <property type="component" value="Unassembled WGS sequence"/>
</dbReference>
<organism evidence="2 3">
    <name type="scientific">Ooceraea biroi</name>
    <name type="common">Clonal raider ant</name>
    <name type="synonym">Cerapachys biroi</name>
    <dbReference type="NCBI Taxonomy" id="2015173"/>
    <lineage>
        <taxon>Eukaryota</taxon>
        <taxon>Metazoa</taxon>
        <taxon>Ecdysozoa</taxon>
        <taxon>Arthropoda</taxon>
        <taxon>Hexapoda</taxon>
        <taxon>Insecta</taxon>
        <taxon>Pterygota</taxon>
        <taxon>Neoptera</taxon>
        <taxon>Endopterygota</taxon>
        <taxon>Hymenoptera</taxon>
        <taxon>Apocrita</taxon>
        <taxon>Aculeata</taxon>
        <taxon>Formicoidea</taxon>
        <taxon>Formicidae</taxon>
        <taxon>Dorylinae</taxon>
        <taxon>Ooceraea</taxon>
    </lineage>
</organism>